<proteinExistence type="predicted"/>
<protein>
    <recommendedName>
        <fullName evidence="2">Tetratricopeptide repeat protein</fullName>
    </recommendedName>
</protein>
<reference evidence="1" key="1">
    <citation type="submission" date="2013-08" db="EMBL/GenBank/DDBJ databases">
        <authorList>
            <person name="Mendez C."/>
            <person name="Richter M."/>
            <person name="Ferrer M."/>
            <person name="Sanchez J."/>
        </authorList>
    </citation>
    <scope>NUCLEOTIDE SEQUENCE</scope>
</reference>
<reference evidence="1" key="2">
    <citation type="journal article" date="2014" name="ISME J.">
        <title>Microbial stratification in low pH oxic and suboxic macroscopic growths along an acid mine drainage.</title>
        <authorList>
            <person name="Mendez-Garcia C."/>
            <person name="Mesa V."/>
            <person name="Sprenger R.R."/>
            <person name="Richter M."/>
            <person name="Diez M.S."/>
            <person name="Solano J."/>
            <person name="Bargiela R."/>
            <person name="Golyshina O.V."/>
            <person name="Manteca A."/>
            <person name="Ramos J.L."/>
            <person name="Gallego J.R."/>
            <person name="Llorente I."/>
            <person name="Martins Dos Santos V.A."/>
            <person name="Jensen O.N."/>
            <person name="Pelaez A.I."/>
            <person name="Sanchez J."/>
            <person name="Ferrer M."/>
        </authorList>
    </citation>
    <scope>NUCLEOTIDE SEQUENCE</scope>
</reference>
<sequence length="118" mass="13697">MKKLTTDYPKRISPWINLARIERVQALRIPDPTLRNMRFEDIITLYRQHVLPLDPLKEEVYVAIDDLYNRTGQKEKGIEVLKEGVANNPASSYLPFYLGFQLASVRDFTAAKKAFRLS</sequence>
<dbReference type="AlphaFoldDB" id="T0YXH8"/>
<name>T0YXH8_9ZZZZ</name>
<evidence type="ECO:0000313" key="1">
    <source>
        <dbReference type="EMBL" id="EQD37768.1"/>
    </source>
</evidence>
<comment type="caution">
    <text evidence="1">The sequence shown here is derived from an EMBL/GenBank/DDBJ whole genome shotgun (WGS) entry which is preliminary data.</text>
</comment>
<accession>T0YXH8</accession>
<dbReference type="InterPro" id="IPR011990">
    <property type="entry name" value="TPR-like_helical_dom_sf"/>
</dbReference>
<dbReference type="SUPFAM" id="SSF48452">
    <property type="entry name" value="TPR-like"/>
    <property type="match status" value="1"/>
</dbReference>
<feature type="non-terminal residue" evidence="1">
    <location>
        <position position="118"/>
    </location>
</feature>
<gene>
    <name evidence="1" type="ORF">B1B_15987</name>
</gene>
<organism evidence="1">
    <name type="scientific">mine drainage metagenome</name>
    <dbReference type="NCBI Taxonomy" id="410659"/>
    <lineage>
        <taxon>unclassified sequences</taxon>
        <taxon>metagenomes</taxon>
        <taxon>ecological metagenomes</taxon>
    </lineage>
</organism>
<dbReference type="EMBL" id="AUZY01010630">
    <property type="protein sequence ID" value="EQD37768.1"/>
    <property type="molecule type" value="Genomic_DNA"/>
</dbReference>
<dbReference type="Gene3D" id="1.25.40.10">
    <property type="entry name" value="Tetratricopeptide repeat domain"/>
    <property type="match status" value="1"/>
</dbReference>
<evidence type="ECO:0008006" key="2">
    <source>
        <dbReference type="Google" id="ProtNLM"/>
    </source>
</evidence>